<feature type="chain" id="PRO_5017042780" evidence="2">
    <location>
        <begin position="33"/>
        <end position="478"/>
    </location>
</feature>
<evidence type="ECO:0000313" key="3">
    <source>
        <dbReference type="EMBL" id="RFU16089.1"/>
    </source>
</evidence>
<feature type="region of interest" description="Disordered" evidence="1">
    <location>
        <begin position="327"/>
        <end position="366"/>
    </location>
</feature>
<comment type="caution">
    <text evidence="3">The sequence shown here is derived from an EMBL/GenBank/DDBJ whole genome shotgun (WGS) entry which is preliminary data.</text>
</comment>
<dbReference type="RefSeq" id="WP_117300091.1">
    <property type="nucleotide sequence ID" value="NZ_QVQT02000004.1"/>
</dbReference>
<feature type="compositionally biased region" description="Basic and acidic residues" evidence="1">
    <location>
        <begin position="270"/>
        <end position="279"/>
    </location>
</feature>
<feature type="compositionally biased region" description="Basic and acidic residues" evidence="1">
    <location>
        <begin position="231"/>
        <end position="242"/>
    </location>
</feature>
<feature type="signal peptide" evidence="2">
    <location>
        <begin position="1"/>
        <end position="32"/>
    </location>
</feature>
<dbReference type="OrthoDB" id="113128at2"/>
<accession>A0A372IMW2</accession>
<feature type="compositionally biased region" description="Low complexity" evidence="1">
    <location>
        <begin position="170"/>
        <end position="194"/>
    </location>
</feature>
<feature type="compositionally biased region" description="Low complexity" evidence="1">
    <location>
        <begin position="243"/>
        <end position="255"/>
    </location>
</feature>
<evidence type="ECO:0000256" key="1">
    <source>
        <dbReference type="SAM" id="MobiDB-lite"/>
    </source>
</evidence>
<evidence type="ECO:0000256" key="2">
    <source>
        <dbReference type="SAM" id="SignalP"/>
    </source>
</evidence>
<gene>
    <name evidence="3" type="ORF">D0Y96_11745</name>
</gene>
<evidence type="ECO:0000313" key="4">
    <source>
        <dbReference type="Proteomes" id="UP000264702"/>
    </source>
</evidence>
<name>A0A372IMW2_9BACT</name>
<keyword evidence="2" id="KW-0732">Signal</keyword>
<protein>
    <submittedName>
        <fullName evidence="3">Uncharacterized protein</fullName>
    </submittedName>
</protein>
<reference evidence="3 4" key="1">
    <citation type="submission" date="2018-08" db="EMBL/GenBank/DDBJ databases">
        <title>Acidipila sp. 4G-K13, an acidobacterium isolated from forest soil.</title>
        <authorList>
            <person name="Gao Z.-H."/>
            <person name="Qiu L.-H."/>
        </authorList>
    </citation>
    <scope>NUCLEOTIDE SEQUENCE [LARGE SCALE GENOMIC DNA]</scope>
    <source>
        <strain evidence="3 4">4G-K13</strain>
    </source>
</reference>
<feature type="compositionally biased region" description="Low complexity" evidence="1">
    <location>
        <begin position="211"/>
        <end position="229"/>
    </location>
</feature>
<proteinExistence type="predicted"/>
<dbReference type="Proteomes" id="UP000264702">
    <property type="component" value="Unassembled WGS sequence"/>
</dbReference>
<dbReference type="AlphaFoldDB" id="A0A372IMW2"/>
<dbReference type="EMBL" id="QVQT01000004">
    <property type="protein sequence ID" value="RFU16089.1"/>
    <property type="molecule type" value="Genomic_DNA"/>
</dbReference>
<keyword evidence="4" id="KW-1185">Reference proteome</keyword>
<sequence length="478" mass="50895">MSSFPERQRHLSRRRLLCTCALAAGLTLPACAQYPGHVDTTQTDNQPHLRATGVYEYTGDLTSPKASRLIPIAVWDGTRFQPGGLYLAQPAPLAVEAGTLYELQTAGQRKGLFDIREAEDVGGSWIGVGVFQKEKPPQPPKLRASKHLPQVVKDYDPDKPHFAHLPSDEGPGSAGSSGSAGNSGKSTSGSAASAPPIDPDRPTLHKRSSSGDDTSTASGNAPAPQVPVDVDPDRPTLHKRSDAGSAAASSRADAPPVDPSRPRLAYGRPETTEAIDKPDALTGTPSGMEQIVAVSDPQPGEPHPFAYSWPDPSDITKTQTALETIASKALAPPAPPAPKTKLAPRSTTRARTVHRPAAPPASPGLTNEEFHAYELAYGAGATFVFSAEKKTPDGSMKYITLIAKPDFSGNPQVMLQHITSDKELEFNPRMQLVDAVDADGDHRAELIFELRGKSDRQFAIYRVAYGSAESVFTTASLH</sequence>
<organism evidence="3 4">
    <name type="scientific">Paracidobacterium acidisoli</name>
    <dbReference type="NCBI Taxonomy" id="2303751"/>
    <lineage>
        <taxon>Bacteria</taxon>
        <taxon>Pseudomonadati</taxon>
        <taxon>Acidobacteriota</taxon>
        <taxon>Terriglobia</taxon>
        <taxon>Terriglobales</taxon>
        <taxon>Acidobacteriaceae</taxon>
        <taxon>Paracidobacterium</taxon>
    </lineage>
</organism>
<feature type="region of interest" description="Disordered" evidence="1">
    <location>
        <begin position="130"/>
        <end position="314"/>
    </location>
</feature>